<name>A0A415MEE7_9FIRM</name>
<dbReference type="RefSeq" id="WP_118370146.1">
    <property type="nucleotide sequence ID" value="NZ_QROY01000002.1"/>
</dbReference>
<evidence type="ECO:0000313" key="1">
    <source>
        <dbReference type="EMBL" id="RHL71121.1"/>
    </source>
</evidence>
<accession>A0A415MEE7</accession>
<gene>
    <name evidence="1" type="ORF">DW007_02955</name>
</gene>
<reference evidence="1 2" key="1">
    <citation type="submission" date="2018-08" db="EMBL/GenBank/DDBJ databases">
        <title>A genome reference for cultivated species of the human gut microbiota.</title>
        <authorList>
            <person name="Zou Y."/>
            <person name="Xue W."/>
            <person name="Luo G."/>
        </authorList>
    </citation>
    <scope>NUCLEOTIDE SEQUENCE [LARGE SCALE GENOMIC DNA]</scope>
    <source>
        <strain evidence="1 2">AF36-7BH</strain>
    </source>
</reference>
<organism evidence="1 2">
    <name type="scientific">Lachnospira eligens</name>
    <dbReference type="NCBI Taxonomy" id="39485"/>
    <lineage>
        <taxon>Bacteria</taxon>
        <taxon>Bacillati</taxon>
        <taxon>Bacillota</taxon>
        <taxon>Clostridia</taxon>
        <taxon>Lachnospirales</taxon>
        <taxon>Lachnospiraceae</taxon>
        <taxon>Lachnospira</taxon>
    </lineage>
</organism>
<comment type="caution">
    <text evidence="1">The sequence shown here is derived from an EMBL/GenBank/DDBJ whole genome shotgun (WGS) entry which is preliminary data.</text>
</comment>
<dbReference type="AlphaFoldDB" id="A0A415MEE7"/>
<dbReference type="Proteomes" id="UP000285201">
    <property type="component" value="Unassembled WGS sequence"/>
</dbReference>
<dbReference type="EMBL" id="QROY01000002">
    <property type="protein sequence ID" value="RHL71121.1"/>
    <property type="molecule type" value="Genomic_DNA"/>
</dbReference>
<protein>
    <submittedName>
        <fullName evidence="1">Uncharacterized protein</fullName>
    </submittedName>
</protein>
<sequence>MTKSQIEKFAVGYSSYPTDCVEEVLKVTNFDEDVAREILDDKEKTLAIWQNGTIMIDGVTLCCGYDFAEDAFSKKINIGYCPICGRKIVIKKPMNE</sequence>
<evidence type="ECO:0000313" key="2">
    <source>
        <dbReference type="Proteomes" id="UP000285201"/>
    </source>
</evidence>
<proteinExistence type="predicted"/>